<dbReference type="AlphaFoldDB" id="A0A3M8VXG7"/>
<reference evidence="3 4" key="1">
    <citation type="submission" date="2018-11" db="EMBL/GenBank/DDBJ databases">
        <title>The Potential of Streptomyces as Biocontrol Agents against the Tomato grey mould, Botrytis cinerea (Gray mold) Frontiers in Microbiology.</title>
        <authorList>
            <person name="Li D."/>
        </authorList>
    </citation>
    <scope>NUCLEOTIDE SEQUENCE [LARGE SCALE GENOMIC DNA]</scope>
    <source>
        <strain evidence="3 4">NEAU-LD23</strain>
    </source>
</reference>
<evidence type="ECO:0000256" key="1">
    <source>
        <dbReference type="SAM" id="MobiDB-lite"/>
    </source>
</evidence>
<dbReference type="InterPro" id="IPR007278">
    <property type="entry name" value="DUF397"/>
</dbReference>
<accession>A0A3M8VXG7</accession>
<comment type="caution">
    <text evidence="3">The sequence shown here is derived from an EMBL/GenBank/DDBJ whole genome shotgun (WGS) entry which is preliminary data.</text>
</comment>
<dbReference type="Proteomes" id="UP000275401">
    <property type="component" value="Unassembled WGS sequence"/>
</dbReference>
<name>A0A3M8VXG7_9ACTN</name>
<dbReference type="EMBL" id="RIBZ01000276">
    <property type="protein sequence ID" value="RNG21229.1"/>
    <property type="molecule type" value="Genomic_DNA"/>
</dbReference>
<keyword evidence="4" id="KW-1185">Reference proteome</keyword>
<sequence>MRKRAPHMNTSCTSAPLAGNQHRPRWRKSSYSVGEGQCVEIAASGGRLLIRESDDPGVFLTTAPATLAAFLRGAKAGTFDA</sequence>
<gene>
    <name evidence="3" type="ORF">EEJ42_22610</name>
</gene>
<evidence type="ECO:0000313" key="3">
    <source>
        <dbReference type="EMBL" id="RNG21229.1"/>
    </source>
</evidence>
<proteinExistence type="predicted"/>
<protein>
    <submittedName>
        <fullName evidence="3">DUF397 domain-containing protein</fullName>
    </submittedName>
</protein>
<evidence type="ECO:0000259" key="2">
    <source>
        <dbReference type="Pfam" id="PF04149"/>
    </source>
</evidence>
<evidence type="ECO:0000313" key="4">
    <source>
        <dbReference type="Proteomes" id="UP000275401"/>
    </source>
</evidence>
<organism evidence="3 4">
    <name type="scientific">Streptomyces botrytidirepellens</name>
    <dbReference type="NCBI Taxonomy" id="2486417"/>
    <lineage>
        <taxon>Bacteria</taxon>
        <taxon>Bacillati</taxon>
        <taxon>Actinomycetota</taxon>
        <taxon>Actinomycetes</taxon>
        <taxon>Kitasatosporales</taxon>
        <taxon>Streptomycetaceae</taxon>
        <taxon>Streptomyces</taxon>
    </lineage>
</organism>
<feature type="domain" description="DUF397" evidence="2">
    <location>
        <begin position="25"/>
        <end position="75"/>
    </location>
</feature>
<feature type="region of interest" description="Disordered" evidence="1">
    <location>
        <begin position="1"/>
        <end position="28"/>
    </location>
</feature>
<dbReference type="Pfam" id="PF04149">
    <property type="entry name" value="DUF397"/>
    <property type="match status" value="1"/>
</dbReference>